<sequence>MGGGTSAMRDLEDILSITYIASQSFMSAGVQDMYSIYDFHAEDAPPLTRRPTTTGRTPFGANFAKEEPGEGDDAAAAAAEEAEAKDPSDYATEGKFMVAMGDEKVYIDDVTVTNEAGWTPLHACCHSVGAVAAGKEVLAEVVRVNGDLNARTERGPGSFNANWTALHMACAYGILPMVQALIEAGADVDCRNSIDWTPLVEASHRGFLTIAGLLAKAGADVNHIPDDECLSGSPFLQAPPTTALGEAARCGFSAIIKVLVEAGADKDLANHEGWTPLHEAAFHNHLGTVKTLLIYGANPTIRNKKGALPYQLAALPAVRTTIREIWGEDAVDESMPNLSAGVFCATVPSMTMGLTDDMGDMINAINEAGEDDNEDASDDAKELADDKPEATTPKRGAAADDAGAKGTGSQRKGSTAKAAGPGPDEDGDGLIHRGGLLGDLPSLNKKSPSQRNSMDFPSARDNSEAATPGGKGDAARSSGKKKRSKKSKRRGRNFVAEPNLQIPPAFICRLSKRIMLHPVRTIYGNVYEGEAIRNWITNVGAADPITGKPLSLSDITRDEALAARIEKFLEEHGALAKQPPGGPDAGDEFAGAAASHAEAKGQADDDDLYDF</sequence>
<dbReference type="InterPro" id="IPR003613">
    <property type="entry name" value="Ubox_domain"/>
</dbReference>
<feature type="repeat" description="ANK" evidence="3">
    <location>
        <begin position="239"/>
        <end position="271"/>
    </location>
</feature>
<dbReference type="PANTHER" id="PTHR24173:SF74">
    <property type="entry name" value="ANKYRIN REPEAT DOMAIN-CONTAINING PROTEIN 16"/>
    <property type="match status" value="1"/>
</dbReference>
<accession>A0A7S1TU65</accession>
<dbReference type="InterPro" id="IPR036770">
    <property type="entry name" value="Ankyrin_rpt-contain_sf"/>
</dbReference>
<dbReference type="PROSITE" id="PS50297">
    <property type="entry name" value="ANK_REP_REGION"/>
    <property type="match status" value="2"/>
</dbReference>
<dbReference type="SMART" id="SM00504">
    <property type="entry name" value="Ubox"/>
    <property type="match status" value="1"/>
</dbReference>
<dbReference type="SMART" id="SM00248">
    <property type="entry name" value="ANK"/>
    <property type="match status" value="5"/>
</dbReference>
<evidence type="ECO:0000256" key="3">
    <source>
        <dbReference type="PROSITE-ProRule" id="PRU00023"/>
    </source>
</evidence>
<feature type="compositionally biased region" description="Basic residues" evidence="4">
    <location>
        <begin position="478"/>
        <end position="492"/>
    </location>
</feature>
<feature type="repeat" description="ANK" evidence="3">
    <location>
        <begin position="272"/>
        <end position="304"/>
    </location>
</feature>
<dbReference type="GO" id="GO:0016567">
    <property type="term" value="P:protein ubiquitination"/>
    <property type="evidence" value="ECO:0007669"/>
    <property type="project" value="InterPro"/>
</dbReference>
<dbReference type="Pfam" id="PF04564">
    <property type="entry name" value="U-box"/>
    <property type="match status" value="1"/>
</dbReference>
<dbReference type="InterPro" id="IPR013083">
    <property type="entry name" value="Znf_RING/FYVE/PHD"/>
</dbReference>
<evidence type="ECO:0000259" key="5">
    <source>
        <dbReference type="PROSITE" id="PS51698"/>
    </source>
</evidence>
<feature type="repeat" description="ANK" evidence="3">
    <location>
        <begin position="161"/>
        <end position="193"/>
    </location>
</feature>
<evidence type="ECO:0000313" key="6">
    <source>
        <dbReference type="EMBL" id="CAD9245792.1"/>
    </source>
</evidence>
<dbReference type="InterPro" id="IPR002110">
    <property type="entry name" value="Ankyrin_rpt"/>
</dbReference>
<evidence type="ECO:0000256" key="4">
    <source>
        <dbReference type="SAM" id="MobiDB-lite"/>
    </source>
</evidence>
<feature type="compositionally biased region" description="Basic and acidic residues" evidence="4">
    <location>
        <begin position="378"/>
        <end position="389"/>
    </location>
</feature>
<evidence type="ECO:0000256" key="1">
    <source>
        <dbReference type="ARBA" id="ARBA00022737"/>
    </source>
</evidence>
<dbReference type="PROSITE" id="PS51698">
    <property type="entry name" value="U_BOX"/>
    <property type="match status" value="1"/>
</dbReference>
<dbReference type="GO" id="GO:0004842">
    <property type="term" value="F:ubiquitin-protein transferase activity"/>
    <property type="evidence" value="ECO:0007669"/>
    <property type="project" value="InterPro"/>
</dbReference>
<proteinExistence type="predicted"/>
<dbReference type="Pfam" id="PF12796">
    <property type="entry name" value="Ank_2"/>
    <property type="match status" value="2"/>
</dbReference>
<feature type="region of interest" description="Disordered" evidence="4">
    <location>
        <begin position="574"/>
        <end position="611"/>
    </location>
</feature>
<dbReference type="SUPFAM" id="SSF57850">
    <property type="entry name" value="RING/U-box"/>
    <property type="match status" value="1"/>
</dbReference>
<name>A0A7S1TU65_9STRA</name>
<dbReference type="EMBL" id="HBGJ01006673">
    <property type="protein sequence ID" value="CAD9245792.1"/>
    <property type="molecule type" value="Transcribed_RNA"/>
</dbReference>
<dbReference type="Gene3D" id="1.25.40.20">
    <property type="entry name" value="Ankyrin repeat-containing domain"/>
    <property type="match status" value="3"/>
</dbReference>
<dbReference type="Gene3D" id="3.30.40.10">
    <property type="entry name" value="Zinc/RING finger domain, C3HC4 (zinc finger)"/>
    <property type="match status" value="1"/>
</dbReference>
<protein>
    <recommendedName>
        <fullName evidence="5">U-box domain-containing protein</fullName>
    </recommendedName>
</protein>
<feature type="compositionally biased region" description="Low complexity" evidence="4">
    <location>
        <begin position="45"/>
        <end position="58"/>
    </location>
</feature>
<feature type="domain" description="U-box" evidence="5">
    <location>
        <begin position="501"/>
        <end position="575"/>
    </location>
</feature>
<feature type="region of interest" description="Disordered" evidence="4">
    <location>
        <begin position="369"/>
        <end position="494"/>
    </location>
</feature>
<feature type="region of interest" description="Disordered" evidence="4">
    <location>
        <begin position="45"/>
        <end position="74"/>
    </location>
</feature>
<dbReference type="PROSITE" id="PS50088">
    <property type="entry name" value="ANK_REPEAT"/>
    <property type="match status" value="3"/>
</dbReference>
<dbReference type="PANTHER" id="PTHR24173">
    <property type="entry name" value="ANKYRIN REPEAT CONTAINING"/>
    <property type="match status" value="1"/>
</dbReference>
<dbReference type="SUPFAM" id="SSF48403">
    <property type="entry name" value="Ankyrin repeat"/>
    <property type="match status" value="1"/>
</dbReference>
<reference evidence="6" key="1">
    <citation type="submission" date="2021-01" db="EMBL/GenBank/DDBJ databases">
        <authorList>
            <person name="Corre E."/>
            <person name="Pelletier E."/>
            <person name="Niang G."/>
            <person name="Scheremetjew M."/>
            <person name="Finn R."/>
            <person name="Kale V."/>
            <person name="Holt S."/>
            <person name="Cochrane G."/>
            <person name="Meng A."/>
            <person name="Brown T."/>
            <person name="Cohen L."/>
        </authorList>
    </citation>
    <scope>NUCLEOTIDE SEQUENCE</scope>
    <source>
        <strain evidence="6">CCMP2877</strain>
    </source>
</reference>
<keyword evidence="2 3" id="KW-0040">ANK repeat</keyword>
<gene>
    <name evidence="6" type="ORF">PPAR1163_LOCUS4144</name>
</gene>
<organism evidence="6">
    <name type="scientific">Phaeomonas parva</name>
    <dbReference type="NCBI Taxonomy" id="124430"/>
    <lineage>
        <taxon>Eukaryota</taxon>
        <taxon>Sar</taxon>
        <taxon>Stramenopiles</taxon>
        <taxon>Ochrophyta</taxon>
        <taxon>Pinguiophyceae</taxon>
        <taxon>Pinguiochrysidales</taxon>
        <taxon>Pinguiochrysidaceae</taxon>
        <taxon>Phaeomonas</taxon>
    </lineage>
</organism>
<feature type="compositionally biased region" description="Polar residues" evidence="4">
    <location>
        <begin position="444"/>
        <end position="455"/>
    </location>
</feature>
<evidence type="ECO:0000256" key="2">
    <source>
        <dbReference type="ARBA" id="ARBA00023043"/>
    </source>
</evidence>
<dbReference type="AlphaFoldDB" id="A0A7S1TU65"/>
<keyword evidence="1" id="KW-0677">Repeat</keyword>